<dbReference type="GO" id="GO:0016121">
    <property type="term" value="P:carotene catabolic process"/>
    <property type="evidence" value="ECO:0007669"/>
    <property type="project" value="TreeGrafter"/>
</dbReference>
<accession>A0A1Y6CQP5</accession>
<keyword evidence="5" id="KW-0408">Iron</keyword>
<protein>
    <submittedName>
        <fullName evidence="6">Retinal pigment epithelial membrane protein</fullName>
    </submittedName>
</protein>
<evidence type="ECO:0000256" key="5">
    <source>
        <dbReference type="ARBA" id="ARBA00023004"/>
    </source>
</evidence>
<evidence type="ECO:0000313" key="7">
    <source>
        <dbReference type="Proteomes" id="UP000192907"/>
    </source>
</evidence>
<dbReference type="STRING" id="1513793.SAMN06296036_14322"/>
<evidence type="ECO:0000256" key="3">
    <source>
        <dbReference type="ARBA" id="ARBA00022723"/>
    </source>
</evidence>
<dbReference type="InterPro" id="IPR004294">
    <property type="entry name" value="Carotenoid_Oase"/>
</dbReference>
<gene>
    <name evidence="6" type="ORF">SAMN06296036_14322</name>
</gene>
<dbReference type="RefSeq" id="WP_132326187.1">
    <property type="nucleotide sequence ID" value="NZ_FWZT01000043.1"/>
</dbReference>
<dbReference type="Pfam" id="PF03055">
    <property type="entry name" value="RPE65"/>
    <property type="match status" value="1"/>
</dbReference>
<dbReference type="Proteomes" id="UP000192907">
    <property type="component" value="Unassembled WGS sequence"/>
</dbReference>
<name>A0A1Y6CQP5_9BACT</name>
<reference evidence="7" key="1">
    <citation type="submission" date="2017-04" db="EMBL/GenBank/DDBJ databases">
        <authorList>
            <person name="Varghese N."/>
            <person name="Submissions S."/>
        </authorList>
    </citation>
    <scope>NUCLEOTIDE SEQUENCE [LARGE SCALE GENOMIC DNA]</scope>
    <source>
        <strain evidence="7">RKEM611</strain>
    </source>
</reference>
<organism evidence="6 7">
    <name type="scientific">Pseudobacteriovorax antillogorgiicola</name>
    <dbReference type="NCBI Taxonomy" id="1513793"/>
    <lineage>
        <taxon>Bacteria</taxon>
        <taxon>Pseudomonadati</taxon>
        <taxon>Bdellovibrionota</taxon>
        <taxon>Oligoflexia</taxon>
        <taxon>Oligoflexales</taxon>
        <taxon>Pseudobacteriovoracaceae</taxon>
        <taxon>Pseudobacteriovorax</taxon>
    </lineage>
</organism>
<dbReference type="EMBL" id="FWZT01000043">
    <property type="protein sequence ID" value="SMF82859.1"/>
    <property type="molecule type" value="Genomic_DNA"/>
</dbReference>
<dbReference type="GO" id="GO:0010436">
    <property type="term" value="F:carotenoid dioxygenase activity"/>
    <property type="evidence" value="ECO:0007669"/>
    <property type="project" value="TreeGrafter"/>
</dbReference>
<evidence type="ECO:0000256" key="1">
    <source>
        <dbReference type="ARBA" id="ARBA00001954"/>
    </source>
</evidence>
<dbReference type="PANTHER" id="PTHR10543:SF89">
    <property type="entry name" value="CAROTENOID 9,10(9',10')-CLEAVAGE DIOXYGENASE 1"/>
    <property type="match status" value="1"/>
</dbReference>
<dbReference type="OrthoDB" id="972944at2"/>
<sequence>MEFSRRTLLSSAVAIGGHSLTGPLWGNEKIDSLSSFPVGIMNAPLKSSAGSLDILEGDMPDDIFGHYFFMEGIALETGHFTPAGRGAICRVDFNQPHSISFKRALVQTPSAILMDHVSSSRDQFKLYGSLFYLSSSLGFMNFNNTAPIWMGDNRIVLTFEGGQPHEIDPLSLEVVSSVGTPDEWRPSINGVAGWFTPKKWLFPQVRTTAHPYFDERNGDAYTVNYGGLSALSGFLNLVSWDRVGRLKHWRVKTFDGSSPQIIGTVHSIAVTENLIIIFDTAARVEFLRTIGLKGITPQTNTTPTYIIRKKDLRRDSDTVMAHRYVLPFDTSDVLVDYDDQQGSEFRFFAQYLSASDKSEPSYRGESLYHGGRVDESIAGYPIAPHDIGGIVSGRVDLRASEPRLIDHSLVTIRDEELCWDVNDPIYYGHYNFPNRFEHIFYIANGYRPELLVKRGVKAYRDYPDKILESRDLPKDPKPSALFRYDCNQEAIVDSFQFPEDAISRSGQYLKKKGDSFQGQKDGYIICPVFLSQATNPGGNGKELWVFAADNLSSGPVCKLGHPDFDFAATNHAMWVPSIGPRPEASYKADSYRFYEDRLDDHSEEVRRIVRNEVYPRIL</sequence>
<dbReference type="GO" id="GO:0046872">
    <property type="term" value="F:metal ion binding"/>
    <property type="evidence" value="ECO:0007669"/>
    <property type="project" value="UniProtKB-KW"/>
</dbReference>
<keyword evidence="7" id="KW-1185">Reference proteome</keyword>
<dbReference type="AlphaFoldDB" id="A0A1Y6CQP5"/>
<keyword evidence="3" id="KW-0479">Metal-binding</keyword>
<comment type="similarity">
    <text evidence="2">Belongs to the carotenoid oxygenase family.</text>
</comment>
<evidence type="ECO:0000256" key="2">
    <source>
        <dbReference type="ARBA" id="ARBA00006787"/>
    </source>
</evidence>
<keyword evidence="4" id="KW-0560">Oxidoreductase</keyword>
<comment type="cofactor">
    <cofactor evidence="1">
        <name>Fe(2+)</name>
        <dbReference type="ChEBI" id="CHEBI:29033"/>
    </cofactor>
</comment>
<dbReference type="PANTHER" id="PTHR10543">
    <property type="entry name" value="BETA-CAROTENE DIOXYGENASE"/>
    <property type="match status" value="1"/>
</dbReference>
<proteinExistence type="inferred from homology"/>
<evidence type="ECO:0000313" key="6">
    <source>
        <dbReference type="EMBL" id="SMF82859.1"/>
    </source>
</evidence>
<evidence type="ECO:0000256" key="4">
    <source>
        <dbReference type="ARBA" id="ARBA00023002"/>
    </source>
</evidence>